<accession>A0ACB8BJ91</accession>
<dbReference type="EMBL" id="MU266414">
    <property type="protein sequence ID" value="KAH7924887.1"/>
    <property type="molecule type" value="Genomic_DNA"/>
</dbReference>
<dbReference type="Proteomes" id="UP000790709">
    <property type="component" value="Unassembled WGS sequence"/>
</dbReference>
<sequence length="468" mass="52710">MASSSDAQAQPSSWPPEPAPLVGYLSRKALPIKRNDAEPLTREDIQYDLLHHIFSDTKTVFTSQAPGTSSKIHFCDLYVNALYHSNKCSKVLKDKMVETPAFAVELAKISLLTNVGRINTTMAFFPEMKTALRTYHPVPSLQKTDGNAQDAPRIKNCLKAALLPSEIKSMPPSTPEEILERSRARKLPPTSIVNLIFVLANHAAPLASVHFDSPLNFLDLFLPINISSADRARAFLWLVFHYLEGPDQPNPYDDDYSRQNPGKVPWLRRLTDVEMKQENVDSPEEIEWGKAMSSQRNAFLQKLVSSLENEKKAKTVPSAPPKVVAVEPSQRPRPTRHPQEGSRDKPYIHYMPPEQSHPLPQTGAPSNLQHRPVPNSSHGPERNMLQHAWHVVNTTDPLLDSDDELMDEHVRLDYTRRVDIIARLRGRAPTPPLRDTIPETNTGHPQPSGGSSSDTREHRWKTVQVWNQ</sequence>
<proteinExistence type="predicted"/>
<organism evidence="1 2">
    <name type="scientific">Leucogyrophana mollusca</name>
    <dbReference type="NCBI Taxonomy" id="85980"/>
    <lineage>
        <taxon>Eukaryota</taxon>
        <taxon>Fungi</taxon>
        <taxon>Dikarya</taxon>
        <taxon>Basidiomycota</taxon>
        <taxon>Agaricomycotina</taxon>
        <taxon>Agaricomycetes</taxon>
        <taxon>Agaricomycetidae</taxon>
        <taxon>Boletales</taxon>
        <taxon>Boletales incertae sedis</taxon>
        <taxon>Leucogyrophana</taxon>
    </lineage>
</organism>
<protein>
    <submittedName>
        <fullName evidence="1">Uncharacterized protein</fullName>
    </submittedName>
</protein>
<gene>
    <name evidence="1" type="ORF">BV22DRAFT_1129483</name>
</gene>
<name>A0ACB8BJ91_9AGAM</name>
<keyword evidence="2" id="KW-1185">Reference proteome</keyword>
<comment type="caution">
    <text evidence="1">The sequence shown here is derived from an EMBL/GenBank/DDBJ whole genome shotgun (WGS) entry which is preliminary data.</text>
</comment>
<evidence type="ECO:0000313" key="2">
    <source>
        <dbReference type="Proteomes" id="UP000790709"/>
    </source>
</evidence>
<reference evidence="1" key="1">
    <citation type="journal article" date="2021" name="New Phytol.">
        <title>Evolutionary innovations through gain and loss of genes in the ectomycorrhizal Boletales.</title>
        <authorList>
            <person name="Wu G."/>
            <person name="Miyauchi S."/>
            <person name="Morin E."/>
            <person name="Kuo A."/>
            <person name="Drula E."/>
            <person name="Varga T."/>
            <person name="Kohler A."/>
            <person name="Feng B."/>
            <person name="Cao Y."/>
            <person name="Lipzen A."/>
            <person name="Daum C."/>
            <person name="Hundley H."/>
            <person name="Pangilinan J."/>
            <person name="Johnson J."/>
            <person name="Barry K."/>
            <person name="LaButti K."/>
            <person name="Ng V."/>
            <person name="Ahrendt S."/>
            <person name="Min B."/>
            <person name="Choi I.G."/>
            <person name="Park H."/>
            <person name="Plett J.M."/>
            <person name="Magnuson J."/>
            <person name="Spatafora J.W."/>
            <person name="Nagy L.G."/>
            <person name="Henrissat B."/>
            <person name="Grigoriev I.V."/>
            <person name="Yang Z.L."/>
            <person name="Xu J."/>
            <person name="Martin F.M."/>
        </authorList>
    </citation>
    <scope>NUCLEOTIDE SEQUENCE</scope>
    <source>
        <strain evidence="1">KUC20120723A-06</strain>
    </source>
</reference>
<evidence type="ECO:0000313" key="1">
    <source>
        <dbReference type="EMBL" id="KAH7924887.1"/>
    </source>
</evidence>